<evidence type="ECO:0000256" key="1">
    <source>
        <dbReference type="SAM" id="Phobius"/>
    </source>
</evidence>
<keyword evidence="1" id="KW-0472">Membrane</keyword>
<comment type="caution">
    <text evidence="2">The sequence shown here is derived from an EMBL/GenBank/DDBJ whole genome shotgun (WGS) entry which is preliminary data.</text>
</comment>
<feature type="transmembrane region" description="Helical" evidence="1">
    <location>
        <begin position="30"/>
        <end position="54"/>
    </location>
</feature>
<keyword evidence="3" id="KW-1185">Reference proteome</keyword>
<proteinExistence type="predicted"/>
<organism evidence="2 3">
    <name type="scientific">Myriangium duriaei CBS 260.36</name>
    <dbReference type="NCBI Taxonomy" id="1168546"/>
    <lineage>
        <taxon>Eukaryota</taxon>
        <taxon>Fungi</taxon>
        <taxon>Dikarya</taxon>
        <taxon>Ascomycota</taxon>
        <taxon>Pezizomycotina</taxon>
        <taxon>Dothideomycetes</taxon>
        <taxon>Dothideomycetidae</taxon>
        <taxon>Myriangiales</taxon>
        <taxon>Myriangiaceae</taxon>
        <taxon>Myriangium</taxon>
    </lineage>
</organism>
<keyword evidence="1" id="KW-0812">Transmembrane</keyword>
<gene>
    <name evidence="2" type="ORF">K461DRAFT_273213</name>
</gene>
<evidence type="ECO:0000313" key="3">
    <source>
        <dbReference type="Proteomes" id="UP000799439"/>
    </source>
</evidence>
<reference evidence="2" key="1">
    <citation type="journal article" date="2020" name="Stud. Mycol.">
        <title>101 Dothideomycetes genomes: a test case for predicting lifestyles and emergence of pathogens.</title>
        <authorList>
            <person name="Haridas S."/>
            <person name="Albert R."/>
            <person name="Binder M."/>
            <person name="Bloem J."/>
            <person name="Labutti K."/>
            <person name="Salamov A."/>
            <person name="Andreopoulos B."/>
            <person name="Baker S."/>
            <person name="Barry K."/>
            <person name="Bills G."/>
            <person name="Bluhm B."/>
            <person name="Cannon C."/>
            <person name="Castanera R."/>
            <person name="Culley D."/>
            <person name="Daum C."/>
            <person name="Ezra D."/>
            <person name="Gonzalez J."/>
            <person name="Henrissat B."/>
            <person name="Kuo A."/>
            <person name="Liang C."/>
            <person name="Lipzen A."/>
            <person name="Lutzoni F."/>
            <person name="Magnuson J."/>
            <person name="Mondo S."/>
            <person name="Nolan M."/>
            <person name="Ohm R."/>
            <person name="Pangilinan J."/>
            <person name="Park H.-J."/>
            <person name="Ramirez L."/>
            <person name="Alfaro M."/>
            <person name="Sun H."/>
            <person name="Tritt A."/>
            <person name="Yoshinaga Y."/>
            <person name="Zwiers L.-H."/>
            <person name="Turgeon B."/>
            <person name="Goodwin S."/>
            <person name="Spatafora J."/>
            <person name="Crous P."/>
            <person name="Grigoriev I."/>
        </authorList>
    </citation>
    <scope>NUCLEOTIDE SEQUENCE</scope>
    <source>
        <strain evidence="2">CBS 260.36</strain>
    </source>
</reference>
<accession>A0A9P4MS14</accession>
<evidence type="ECO:0000313" key="2">
    <source>
        <dbReference type="EMBL" id="KAF2157091.1"/>
    </source>
</evidence>
<dbReference type="Proteomes" id="UP000799439">
    <property type="component" value="Unassembled WGS sequence"/>
</dbReference>
<name>A0A9P4MS14_9PEZI</name>
<protein>
    <submittedName>
        <fullName evidence="2">Uncharacterized protein</fullName>
    </submittedName>
</protein>
<keyword evidence="1" id="KW-1133">Transmembrane helix</keyword>
<sequence>MDITSPTVFLSTTPTGIAEHATTSPFIIDAVTAGIGFAGVLVLFCIGFCTFVAIKGRPPIRSGWSLAAPNIAASPSATQPDVGPAE</sequence>
<dbReference type="AlphaFoldDB" id="A0A9P4MS14"/>
<dbReference type="EMBL" id="ML996081">
    <property type="protein sequence ID" value="KAF2157091.1"/>
    <property type="molecule type" value="Genomic_DNA"/>
</dbReference>